<dbReference type="PANTHER" id="PTHR42754:SF1">
    <property type="entry name" value="LIPOPROTEIN"/>
    <property type="match status" value="1"/>
</dbReference>
<accession>E0XXR9</accession>
<evidence type="ECO:0000313" key="2">
    <source>
        <dbReference type="EMBL" id="ADI19210.1"/>
    </source>
</evidence>
<proteinExistence type="predicted"/>
<dbReference type="InterPro" id="IPR011047">
    <property type="entry name" value="Quinoprotein_ADH-like_sf"/>
</dbReference>
<protein>
    <submittedName>
        <fullName evidence="2">Uncharacterized protein</fullName>
    </submittedName>
</protein>
<keyword evidence="1" id="KW-0732">Signal</keyword>
<evidence type="ECO:0000256" key="1">
    <source>
        <dbReference type="SAM" id="SignalP"/>
    </source>
</evidence>
<dbReference type="SUPFAM" id="SSF50998">
    <property type="entry name" value="Quinoprotein alcohol dehydrogenase-like"/>
    <property type="match status" value="1"/>
</dbReference>
<dbReference type="PANTHER" id="PTHR42754">
    <property type="entry name" value="ENDOGLUCANASE"/>
    <property type="match status" value="1"/>
</dbReference>
<dbReference type="AlphaFoldDB" id="E0XXR9"/>
<feature type="chain" id="PRO_5003143196" evidence="1">
    <location>
        <begin position="28"/>
        <end position="444"/>
    </location>
</feature>
<sequence length="444" mass="48557">MKKLRILFLPSILALALVLILSCAKSAEENVNDAVSNTTDALNEANDGIEDIIEDNNDSALDLEDSISGGGGGSNNLCTAVIIFQKAIFGKQAKQTNDCGYIVAYKGKLTKLNELGQTKWETEITLKQAKHSNLGKPSVIQTSDGGYLYSDNDGIAKIGSNGEIEWTYINRNNRDFEDAIEHSNGFFYLVSDDLVAHGAKAKVYKFNSKGEKIWRKVFGGGCSREKLKSILETSDGELIIVGGKSHGNNKYRCTFEFYDDAWIIKVGADNGGKIWEKTYGGRNYENFEDIVKNPNGGYYVIGRACNKKNPPWGGDYCTSNMSALWMKIDDSGNSLSKKHFTMGPNQTGFSITNTFSGGTAWVGLNKKKVGSTTLYRAVFYKLSGPKVNYSKIVDLGSGNATSIELTKDGGFIIVAGKNVFKTDADMKIPTLETVCYRSNKSLCP</sequence>
<organism evidence="2">
    <name type="scientific">uncultured delta proteobacterium HF0130_20J24</name>
    <dbReference type="NCBI Taxonomy" id="710829"/>
    <lineage>
        <taxon>Bacteria</taxon>
        <taxon>Deltaproteobacteria</taxon>
        <taxon>environmental samples</taxon>
    </lineage>
</organism>
<reference evidence="2" key="1">
    <citation type="journal article" date="2011" name="Environ. Microbiol.">
        <title>Time-series analyses of Monterey Bay coastal microbial picoplankton using a 'genome proxy' microarray.</title>
        <authorList>
            <person name="Rich V.I."/>
            <person name="Pham V.D."/>
            <person name="Eppley J."/>
            <person name="Shi Y."/>
            <person name="DeLong E.F."/>
        </authorList>
    </citation>
    <scope>NUCLEOTIDE SEQUENCE</scope>
</reference>
<name>E0XXR9_9DELT</name>
<dbReference type="EMBL" id="GU474913">
    <property type="protein sequence ID" value="ADI19210.1"/>
    <property type="molecule type" value="Genomic_DNA"/>
</dbReference>
<dbReference type="PROSITE" id="PS51257">
    <property type="entry name" value="PROKAR_LIPOPROTEIN"/>
    <property type="match status" value="1"/>
</dbReference>
<feature type="signal peptide" evidence="1">
    <location>
        <begin position="1"/>
        <end position="27"/>
    </location>
</feature>